<keyword evidence="7" id="KW-0456">Lyase</keyword>
<evidence type="ECO:0000256" key="3">
    <source>
        <dbReference type="ARBA" id="ARBA00022490"/>
    </source>
</evidence>
<protein>
    <recommendedName>
        <fullName evidence="2">3-hydroxyacyl-[acyl-carrier-protein] dehydratase</fullName>
        <ecNumber evidence="2">4.2.1.59</ecNumber>
    </recommendedName>
</protein>
<dbReference type="InterPro" id="IPR051057">
    <property type="entry name" value="PI-PLC_domain"/>
</dbReference>
<dbReference type="SUPFAM" id="SSF54637">
    <property type="entry name" value="Thioesterase/thiol ester dehydrase-isomerase"/>
    <property type="match status" value="1"/>
</dbReference>
<dbReference type="InterPro" id="IPR029069">
    <property type="entry name" value="HotDog_dom_sf"/>
</dbReference>
<evidence type="ECO:0000256" key="2">
    <source>
        <dbReference type="ARBA" id="ARBA00013167"/>
    </source>
</evidence>
<dbReference type="GO" id="GO:0005737">
    <property type="term" value="C:cytoplasm"/>
    <property type="evidence" value="ECO:0007669"/>
    <property type="project" value="UniProtKB-SubCell"/>
</dbReference>
<dbReference type="SUPFAM" id="SSF51695">
    <property type="entry name" value="PLC-like phosphodiesterases"/>
    <property type="match status" value="1"/>
</dbReference>
<dbReference type="GO" id="GO:0016020">
    <property type="term" value="C:membrane"/>
    <property type="evidence" value="ECO:0007669"/>
    <property type="project" value="GOC"/>
</dbReference>
<keyword evidence="6" id="KW-0443">Lipid metabolism</keyword>
<dbReference type="OrthoDB" id="7984201at2759"/>
<dbReference type="CDD" id="cd08588">
    <property type="entry name" value="PI-PLCc_At5g67130_like"/>
    <property type="match status" value="1"/>
</dbReference>
<gene>
    <name evidence="9" type="ORF">MUK42_06622</name>
</gene>
<dbReference type="FunFam" id="3.10.129.10:FF:000001">
    <property type="entry name" value="3-hydroxyacyl-[acyl-carrier-protein] dehydratase FabZ"/>
    <property type="match status" value="1"/>
</dbReference>
<dbReference type="InterPro" id="IPR010084">
    <property type="entry name" value="FabZ"/>
</dbReference>
<dbReference type="PANTHER" id="PTHR13593">
    <property type="match status" value="1"/>
</dbReference>
<proteinExistence type="inferred from homology"/>
<dbReference type="PANTHER" id="PTHR13593:SF89">
    <property type="entry name" value="PLC-LIKE PHOSPHODIESTERASES SUPERFAMILY PROTEIN"/>
    <property type="match status" value="1"/>
</dbReference>
<dbReference type="EMBL" id="CP097510">
    <property type="protein sequence ID" value="URE36035.1"/>
    <property type="molecule type" value="Genomic_DNA"/>
</dbReference>
<evidence type="ECO:0000256" key="5">
    <source>
        <dbReference type="ARBA" id="ARBA00022556"/>
    </source>
</evidence>
<dbReference type="GO" id="GO:0008081">
    <property type="term" value="F:phosphoric diester hydrolase activity"/>
    <property type="evidence" value="ECO:0007669"/>
    <property type="project" value="InterPro"/>
</dbReference>
<dbReference type="GO" id="GO:0019171">
    <property type="term" value="F:(3R)-hydroxyacyl-[acyl-carrier-protein] dehydratase activity"/>
    <property type="evidence" value="ECO:0007669"/>
    <property type="project" value="UniProtKB-EC"/>
</dbReference>
<comment type="function">
    <text evidence="8">Involved in unsaturated fatty acids biosynthesis. Catalyzes the dehydration of short chain beta-hydroxyacyl-ACPs and long chain saturated and unsaturated beta-hydroxyacyl-ACPs.</text>
</comment>
<reference evidence="9" key="1">
    <citation type="submission" date="2022-05" db="EMBL/GenBank/DDBJ databases">
        <title>The Musa troglodytarum L. genome provides insights into the mechanism of non-climacteric behaviour and enrichment of carotenoids.</title>
        <authorList>
            <person name="Wang J."/>
        </authorList>
    </citation>
    <scope>NUCLEOTIDE SEQUENCE</scope>
    <source>
        <tissue evidence="9">Leaf</tissue>
    </source>
</reference>
<dbReference type="GO" id="GO:0006633">
    <property type="term" value="P:fatty acid biosynthetic process"/>
    <property type="evidence" value="ECO:0007669"/>
    <property type="project" value="InterPro"/>
</dbReference>
<sequence length="569" mass="62884">MESSHTGWHAPIAHFNLPFPGPFSPCSLRLSPFLASVPLHSLAQLVSDGSFGYGEIPCALAAPILVLPGASREERSSFINLKPQTFHLGTGIGYKEPLRDTLLRGRRGQGGSRGFPPFPTVMDINQIRNILPHRFPFLLVDRVIEYTPGVTAVGIKNVTINDNFFPGHFPERPIMPGVLMVEAMAQVGGLVMLQPEVGGSQENFFFAGIDKVRFRKPVIAGDTLIMRMTLTKLQKRFGIAKMEGKAYVGGNLLGETCLFNSDCDPGLHCQTCWANGQYRLRCTRITPKSPIAEGVGLPFNKYAWLTTHNSFALLGAPPLTGKLNVAEKNQQDSVTEQLEHGVRGLMLDMYDYDSDIWLCHSYGGKCFDTLAFQPAVDVLGEIRDFLEANPSEIITIFIEDYVSSPMGLTKVFNASGLLKYWFPVSSMPKNGEDWPLVSEMITPNQRLVVFTSEKTKEASEGIAYQWNYVVENQYGDEGMEDGSCPNRAESLPMQTTSRSLVLMNHFPTIPSYLTSCKHNSGPLESMLNTCYSASANRWANYIAVDYYRRSDGGGAAQVTDLANDRMLSS</sequence>
<dbReference type="Gene3D" id="3.20.20.190">
    <property type="entry name" value="Phosphatidylinositol (PI) phosphodiesterase"/>
    <property type="match status" value="1"/>
</dbReference>
<dbReference type="Pfam" id="PF07977">
    <property type="entry name" value="FabA"/>
    <property type="match status" value="1"/>
</dbReference>
<dbReference type="InterPro" id="IPR013114">
    <property type="entry name" value="FabA_FabZ"/>
</dbReference>
<dbReference type="AlphaFoldDB" id="A0A9E7L2T7"/>
<dbReference type="NCBIfam" id="TIGR01750">
    <property type="entry name" value="fabZ"/>
    <property type="match status" value="1"/>
</dbReference>
<dbReference type="Pfam" id="PF26178">
    <property type="entry name" value="PI-PLC_cat"/>
    <property type="match status" value="1"/>
</dbReference>
<dbReference type="InterPro" id="IPR017946">
    <property type="entry name" value="PLC-like_Pdiesterase_TIM-brl"/>
</dbReference>
<comment type="subcellular location">
    <subcellularLocation>
        <location evidence="1">Cytoplasm</location>
    </subcellularLocation>
</comment>
<evidence type="ECO:0000313" key="10">
    <source>
        <dbReference type="Proteomes" id="UP001055439"/>
    </source>
</evidence>
<dbReference type="HAMAP" id="MF_00406">
    <property type="entry name" value="FabZ"/>
    <property type="match status" value="1"/>
</dbReference>
<keyword evidence="10" id="KW-1185">Reference proteome</keyword>
<dbReference type="Proteomes" id="UP001055439">
    <property type="component" value="Chromosome 8"/>
</dbReference>
<accession>A0A9E7L2T7</accession>
<dbReference type="GO" id="GO:0009245">
    <property type="term" value="P:lipid A biosynthetic process"/>
    <property type="evidence" value="ECO:0007669"/>
    <property type="project" value="UniProtKB-KW"/>
</dbReference>
<evidence type="ECO:0000256" key="7">
    <source>
        <dbReference type="ARBA" id="ARBA00023239"/>
    </source>
</evidence>
<evidence type="ECO:0000256" key="8">
    <source>
        <dbReference type="ARBA" id="ARBA00025049"/>
    </source>
</evidence>
<keyword evidence="5" id="KW-0441">Lipid A biosynthesis</keyword>
<dbReference type="PROSITE" id="PS50007">
    <property type="entry name" value="PIPLC_X_DOMAIN"/>
    <property type="match status" value="1"/>
</dbReference>
<name>A0A9E7L2T7_9LILI</name>
<keyword evidence="4" id="KW-0444">Lipid biosynthesis</keyword>
<evidence type="ECO:0000256" key="1">
    <source>
        <dbReference type="ARBA" id="ARBA00004496"/>
    </source>
</evidence>
<evidence type="ECO:0000313" key="9">
    <source>
        <dbReference type="EMBL" id="URE36035.1"/>
    </source>
</evidence>
<evidence type="ECO:0000256" key="6">
    <source>
        <dbReference type="ARBA" id="ARBA00023098"/>
    </source>
</evidence>
<dbReference type="Gene3D" id="3.10.129.10">
    <property type="entry name" value="Hotdog Thioesterase"/>
    <property type="match status" value="1"/>
</dbReference>
<dbReference type="EC" id="4.2.1.59" evidence="2"/>
<dbReference type="CDD" id="cd01288">
    <property type="entry name" value="FabZ"/>
    <property type="match status" value="1"/>
</dbReference>
<organism evidence="9 10">
    <name type="scientific">Musa troglodytarum</name>
    <name type="common">fe'i banana</name>
    <dbReference type="NCBI Taxonomy" id="320322"/>
    <lineage>
        <taxon>Eukaryota</taxon>
        <taxon>Viridiplantae</taxon>
        <taxon>Streptophyta</taxon>
        <taxon>Embryophyta</taxon>
        <taxon>Tracheophyta</taxon>
        <taxon>Spermatophyta</taxon>
        <taxon>Magnoliopsida</taxon>
        <taxon>Liliopsida</taxon>
        <taxon>Zingiberales</taxon>
        <taxon>Musaceae</taxon>
        <taxon>Musa</taxon>
    </lineage>
</organism>
<dbReference type="NCBIfam" id="NF000582">
    <property type="entry name" value="PRK00006.1"/>
    <property type="match status" value="1"/>
</dbReference>
<evidence type="ECO:0000256" key="4">
    <source>
        <dbReference type="ARBA" id="ARBA00022516"/>
    </source>
</evidence>
<keyword evidence="3" id="KW-0963">Cytoplasm</keyword>